<reference evidence="1 2" key="1">
    <citation type="submission" date="2013-08" db="EMBL/GenBank/DDBJ databases">
        <title>An opportunistic ruminal bacterium that causes liver abscesses in cattle.</title>
        <authorList>
            <person name="Benahmed F.H."/>
            <person name="Rasmussen M."/>
            <person name="Harbottle H."/>
            <person name="Soppet D."/>
            <person name="Nagaraja T.G."/>
            <person name="Davidson M."/>
        </authorList>
    </citation>
    <scope>NUCLEOTIDE SEQUENCE [LARGE SCALE GENOMIC DNA]</scope>
    <source>
        <strain evidence="1 2">B35</strain>
    </source>
</reference>
<organism evidence="1 2">
    <name type="scientific">Fusobacterium necrophorum subsp. funduliforme B35</name>
    <dbReference type="NCBI Taxonomy" id="1226633"/>
    <lineage>
        <taxon>Bacteria</taxon>
        <taxon>Fusobacteriati</taxon>
        <taxon>Fusobacteriota</taxon>
        <taxon>Fusobacteriia</taxon>
        <taxon>Fusobacteriales</taxon>
        <taxon>Fusobacteriaceae</taxon>
        <taxon>Fusobacterium</taxon>
    </lineage>
</organism>
<dbReference type="PROSITE" id="PS51257">
    <property type="entry name" value="PROKAR_LIPOPROTEIN"/>
    <property type="match status" value="1"/>
</dbReference>
<protein>
    <submittedName>
        <fullName evidence="1">Uncharacterized protein</fullName>
    </submittedName>
</protein>
<accession>A0A017H501</accession>
<gene>
    <name evidence="1" type="ORF">C095_11555</name>
</gene>
<dbReference type="EMBL" id="AUZI01000031">
    <property type="protein sequence ID" value="KID48136.1"/>
    <property type="molecule type" value="Genomic_DNA"/>
</dbReference>
<dbReference type="Pfam" id="PF08139">
    <property type="entry name" value="LPAM_1"/>
    <property type="match status" value="1"/>
</dbReference>
<evidence type="ECO:0000313" key="1">
    <source>
        <dbReference type="EMBL" id="KID48136.1"/>
    </source>
</evidence>
<dbReference type="GeneID" id="75074725"/>
<comment type="caution">
    <text evidence="1">The sequence shown here is derived from an EMBL/GenBank/DDBJ whole genome shotgun (WGS) entry which is preliminary data.</text>
</comment>
<name>A0A017H501_9FUSO</name>
<dbReference type="PATRIC" id="fig|1226633.4.peg.2340"/>
<evidence type="ECO:0000313" key="2">
    <source>
        <dbReference type="Proteomes" id="UP000031184"/>
    </source>
</evidence>
<proteinExistence type="predicted"/>
<dbReference type="AlphaFoldDB" id="A0A017H501"/>
<dbReference type="InterPro" id="IPR012640">
    <property type="entry name" value="Membr_lipoprot_lipid_attach_CS"/>
</dbReference>
<sequence length="226" mass="25919">MKKYLSFLLLLFLLTGCFGNKLIKTGTLADRKVNLTYFLKNIEVETAKGEKVKVILTSNGSSYVTKKGKYIASPSMTIIEKFHNKTIGEELKKSSITGEEKMVPVIQKISEGFVADYSFKLSERTRALNIHKVTLNLLNAKGEFQKIHEHVLTSEEQEKLLTTGTALHLQSDVFIPKDHFIKGDRRFLYIYQIVVEDSGHTVLEKLNAYSLLWYHEINYDYIQGYN</sequence>
<dbReference type="Proteomes" id="UP000031184">
    <property type="component" value="Unassembled WGS sequence"/>
</dbReference>
<dbReference type="RefSeq" id="WP_005957364.1">
    <property type="nucleotide sequence ID" value="NZ_AOJP01000005.1"/>
</dbReference>
<dbReference type="OrthoDB" id="10012058at2"/>